<feature type="domain" description="Core-binding (CB)" evidence="7">
    <location>
        <begin position="103"/>
        <end position="184"/>
    </location>
</feature>
<sequence>MLTDAKIKAAKPKAKPYKLSDSGQLYLFVTSAGGRLWRMNYAYKPAGAVKAKQKTLSLGAYPAMTLSDARAARDSAKAILASGGDPSVERKLDAQRAIESSEATFERLAREWHGKQKSRWSKVHAADILRSFERDVFPEIGAVPIADLRAQRLLRLLSDIEDRGAIETAHRLRSRISSVFVYAIAAGYAESDPAASLGKALKPKPLATKQPAITDLDELKAMLAKAEAERCRAGTKLALRLLALTAVRPSELRKAHWSEFEGLGGSDPIWRIPAERMKGTDERKARSDGDHIVPLTKEAVAVIEAARQLSGELELVFPSDRHPHKPMSENTLRALLIRAGYFQRHVPHGFRAAFSTIMNERAQEANRPGDRQIIDLMLAHVPTNEVEASYNRAAFMKRRREIAEEWAELIADDLVPAAEHLGKPMRFPSNQSR</sequence>
<proteinExistence type="inferred from homology"/>
<dbReference type="InterPro" id="IPR053876">
    <property type="entry name" value="Phage_int_M"/>
</dbReference>
<dbReference type="InterPro" id="IPR050808">
    <property type="entry name" value="Phage_Integrase"/>
</dbReference>
<keyword evidence="9" id="KW-1185">Reference proteome</keyword>
<dbReference type="Gene3D" id="3.30.160.390">
    <property type="entry name" value="Integrase, DNA-binding domain"/>
    <property type="match status" value="1"/>
</dbReference>
<accession>A0A850GZP6</accession>
<dbReference type="PANTHER" id="PTHR30629:SF2">
    <property type="entry name" value="PROPHAGE INTEGRASE INTS-RELATED"/>
    <property type="match status" value="1"/>
</dbReference>
<dbReference type="PANTHER" id="PTHR30629">
    <property type="entry name" value="PROPHAGE INTEGRASE"/>
    <property type="match status" value="1"/>
</dbReference>
<organism evidence="8 9">
    <name type="scientific">Qipengyuania atrilutea</name>
    <dbReference type="NCBI Taxonomy" id="2744473"/>
    <lineage>
        <taxon>Bacteria</taxon>
        <taxon>Pseudomonadati</taxon>
        <taxon>Pseudomonadota</taxon>
        <taxon>Alphaproteobacteria</taxon>
        <taxon>Sphingomonadales</taxon>
        <taxon>Erythrobacteraceae</taxon>
        <taxon>Qipengyuania</taxon>
    </lineage>
</organism>
<dbReference type="InterPro" id="IPR038488">
    <property type="entry name" value="Integrase_DNA-bd_sf"/>
</dbReference>
<dbReference type="Gene3D" id="1.10.150.130">
    <property type="match status" value="1"/>
</dbReference>
<dbReference type="InterPro" id="IPR010998">
    <property type="entry name" value="Integrase_recombinase_N"/>
</dbReference>
<dbReference type="InterPro" id="IPR011010">
    <property type="entry name" value="DNA_brk_join_enz"/>
</dbReference>
<dbReference type="Pfam" id="PF13356">
    <property type="entry name" value="Arm-DNA-bind_3"/>
    <property type="match status" value="1"/>
</dbReference>
<comment type="caution">
    <text evidence="8">The sequence shown here is derived from an EMBL/GenBank/DDBJ whole genome shotgun (WGS) entry which is preliminary data.</text>
</comment>
<dbReference type="PROSITE" id="PS51900">
    <property type="entry name" value="CB"/>
    <property type="match status" value="1"/>
</dbReference>
<keyword evidence="3 5" id="KW-0238">DNA-binding</keyword>
<evidence type="ECO:0000256" key="5">
    <source>
        <dbReference type="PROSITE-ProRule" id="PRU01248"/>
    </source>
</evidence>
<dbReference type="InterPro" id="IPR002104">
    <property type="entry name" value="Integrase_catalytic"/>
</dbReference>
<gene>
    <name evidence="8" type="ORF">HUV48_00385</name>
</gene>
<dbReference type="InterPro" id="IPR044068">
    <property type="entry name" value="CB"/>
</dbReference>
<dbReference type="Proteomes" id="UP000561438">
    <property type="component" value="Unassembled WGS sequence"/>
</dbReference>
<dbReference type="EMBL" id="JABWGV010000001">
    <property type="protein sequence ID" value="NVD43472.1"/>
    <property type="molecule type" value="Genomic_DNA"/>
</dbReference>
<comment type="similarity">
    <text evidence="1">Belongs to the 'phage' integrase family.</text>
</comment>
<dbReference type="AlphaFoldDB" id="A0A850GZP6"/>
<protein>
    <submittedName>
        <fullName evidence="8">Integrase arm-type DNA-binding domain-containing protein</fullName>
    </submittedName>
</protein>
<dbReference type="GO" id="GO:0003677">
    <property type="term" value="F:DNA binding"/>
    <property type="evidence" value="ECO:0007669"/>
    <property type="project" value="UniProtKB-UniRule"/>
</dbReference>
<dbReference type="PROSITE" id="PS51898">
    <property type="entry name" value="TYR_RECOMBINASE"/>
    <property type="match status" value="1"/>
</dbReference>
<evidence type="ECO:0000256" key="3">
    <source>
        <dbReference type="ARBA" id="ARBA00023125"/>
    </source>
</evidence>
<dbReference type="SUPFAM" id="SSF56349">
    <property type="entry name" value="DNA breaking-rejoining enzymes"/>
    <property type="match status" value="1"/>
</dbReference>
<dbReference type="Pfam" id="PF00589">
    <property type="entry name" value="Phage_integrase"/>
    <property type="match status" value="1"/>
</dbReference>
<evidence type="ECO:0000313" key="8">
    <source>
        <dbReference type="EMBL" id="NVD43472.1"/>
    </source>
</evidence>
<evidence type="ECO:0000256" key="4">
    <source>
        <dbReference type="ARBA" id="ARBA00023172"/>
    </source>
</evidence>
<evidence type="ECO:0000259" key="6">
    <source>
        <dbReference type="PROSITE" id="PS51898"/>
    </source>
</evidence>
<keyword evidence="4" id="KW-0233">DNA recombination</keyword>
<evidence type="ECO:0000259" key="7">
    <source>
        <dbReference type="PROSITE" id="PS51900"/>
    </source>
</evidence>
<name>A0A850GZP6_9SPHN</name>
<evidence type="ECO:0000256" key="1">
    <source>
        <dbReference type="ARBA" id="ARBA00008857"/>
    </source>
</evidence>
<dbReference type="Pfam" id="PF22022">
    <property type="entry name" value="Phage_int_M"/>
    <property type="match status" value="1"/>
</dbReference>
<evidence type="ECO:0000313" key="9">
    <source>
        <dbReference type="Proteomes" id="UP000561438"/>
    </source>
</evidence>
<dbReference type="Gene3D" id="1.10.443.10">
    <property type="entry name" value="Intergrase catalytic core"/>
    <property type="match status" value="1"/>
</dbReference>
<dbReference type="CDD" id="cd00801">
    <property type="entry name" value="INT_P4_C"/>
    <property type="match status" value="1"/>
</dbReference>
<dbReference type="InterPro" id="IPR025166">
    <property type="entry name" value="Integrase_DNA_bind_dom"/>
</dbReference>
<feature type="domain" description="Tyr recombinase" evidence="6">
    <location>
        <begin position="209"/>
        <end position="404"/>
    </location>
</feature>
<keyword evidence="2" id="KW-0229">DNA integration</keyword>
<dbReference type="GO" id="GO:0006310">
    <property type="term" value="P:DNA recombination"/>
    <property type="evidence" value="ECO:0007669"/>
    <property type="project" value="UniProtKB-KW"/>
</dbReference>
<dbReference type="InterPro" id="IPR013762">
    <property type="entry name" value="Integrase-like_cat_sf"/>
</dbReference>
<dbReference type="GO" id="GO:0015074">
    <property type="term" value="P:DNA integration"/>
    <property type="evidence" value="ECO:0007669"/>
    <property type="project" value="UniProtKB-KW"/>
</dbReference>
<evidence type="ECO:0000256" key="2">
    <source>
        <dbReference type="ARBA" id="ARBA00022908"/>
    </source>
</evidence>
<reference evidence="8 9" key="1">
    <citation type="submission" date="2020-06" db="EMBL/GenBank/DDBJ databases">
        <title>Altererythrobacter sp. HHU K3-1.</title>
        <authorList>
            <person name="Zhang D."/>
            <person name="Xue H."/>
        </authorList>
    </citation>
    <scope>NUCLEOTIDE SEQUENCE [LARGE SCALE GENOMIC DNA]</scope>
    <source>
        <strain evidence="8 9">HHU K3-1</strain>
    </source>
</reference>